<dbReference type="EMBL" id="JBDFQZ010000003">
    <property type="protein sequence ID" value="KAK9742293.1"/>
    <property type="molecule type" value="Genomic_DNA"/>
</dbReference>
<evidence type="ECO:0008006" key="3">
    <source>
        <dbReference type="Google" id="ProtNLM"/>
    </source>
</evidence>
<dbReference type="InterPro" id="IPR040414">
    <property type="entry name" value="CID1/CID2"/>
</dbReference>
<dbReference type="Pfam" id="PF07145">
    <property type="entry name" value="PAM2"/>
    <property type="match status" value="1"/>
</dbReference>
<reference evidence="1" key="1">
    <citation type="submission" date="2024-03" db="EMBL/GenBank/DDBJ databases">
        <title>WGS assembly of Saponaria officinalis var. Norfolk2.</title>
        <authorList>
            <person name="Jenkins J."/>
            <person name="Shu S."/>
            <person name="Grimwood J."/>
            <person name="Barry K."/>
            <person name="Goodstein D."/>
            <person name="Schmutz J."/>
            <person name="Leebens-Mack J."/>
            <person name="Osbourn A."/>
        </authorList>
    </citation>
    <scope>NUCLEOTIDE SEQUENCE [LARGE SCALE GENOMIC DNA]</scope>
    <source>
        <strain evidence="1">JIC</strain>
    </source>
</reference>
<organism evidence="1 2">
    <name type="scientific">Saponaria officinalis</name>
    <name type="common">Common soapwort</name>
    <name type="synonym">Lychnis saponaria</name>
    <dbReference type="NCBI Taxonomy" id="3572"/>
    <lineage>
        <taxon>Eukaryota</taxon>
        <taxon>Viridiplantae</taxon>
        <taxon>Streptophyta</taxon>
        <taxon>Embryophyta</taxon>
        <taxon>Tracheophyta</taxon>
        <taxon>Spermatophyta</taxon>
        <taxon>Magnoliopsida</taxon>
        <taxon>eudicotyledons</taxon>
        <taxon>Gunneridae</taxon>
        <taxon>Pentapetalae</taxon>
        <taxon>Caryophyllales</taxon>
        <taxon>Caryophyllaceae</taxon>
        <taxon>Caryophylleae</taxon>
        <taxon>Saponaria</taxon>
    </lineage>
</organism>
<comment type="caution">
    <text evidence="1">The sequence shown here is derived from an EMBL/GenBank/DDBJ whole genome shotgun (WGS) entry which is preliminary data.</text>
</comment>
<accession>A0AAW1M0V4</accession>
<dbReference type="PANTHER" id="PTHR33790:SF1">
    <property type="entry name" value="PROTEIN EARLY RESPONSIVE TO DEHYDRATION 15"/>
    <property type="match status" value="1"/>
</dbReference>
<evidence type="ECO:0000313" key="2">
    <source>
        <dbReference type="Proteomes" id="UP001443914"/>
    </source>
</evidence>
<dbReference type="InterPro" id="IPR009818">
    <property type="entry name" value="PAM2_motif"/>
</dbReference>
<dbReference type="PANTHER" id="PTHR33790">
    <property type="entry name" value="OS05G0344200 PROTEIN"/>
    <property type="match status" value="1"/>
</dbReference>
<keyword evidence="2" id="KW-1185">Reference proteome</keyword>
<proteinExistence type="predicted"/>
<evidence type="ECO:0000313" key="1">
    <source>
        <dbReference type="EMBL" id="KAK9742293.1"/>
    </source>
</evidence>
<gene>
    <name evidence="1" type="ORF">RND81_03G162000</name>
</gene>
<protein>
    <recommendedName>
        <fullName evidence="3">Ataxin-2 C-terminal domain-containing protein</fullName>
    </recommendedName>
</protein>
<dbReference type="Proteomes" id="UP001443914">
    <property type="component" value="Unassembled WGS sequence"/>
</dbReference>
<name>A0AAW1M0V4_SAPOF</name>
<sequence length="143" mass="17006">MGVMHCEQPHQSPSSKLNPNAPIFVPMKSYLTVEDFSDQWWDLVHSSPFFRDYWLQDCFEHDYSFENDDFTLPDSDDAFDLYFQQQLPQEEREEDERSEKELISLASLKWSKSPKAEAPRSFEKVPKIVRNVRPNPRTIHQPR</sequence>
<dbReference type="AlphaFoldDB" id="A0AAW1M0V4"/>